<keyword evidence="3 6" id="KW-0378">Hydrolase</keyword>
<keyword evidence="4 6" id="KW-0862">Zinc</keyword>
<evidence type="ECO:0000256" key="4">
    <source>
        <dbReference type="ARBA" id="ARBA00022833"/>
    </source>
</evidence>
<keyword evidence="9" id="KW-1185">Reference proteome</keyword>
<comment type="similarity">
    <text evidence="6">Belongs to the peptidase M48 family.</text>
</comment>
<evidence type="ECO:0000256" key="1">
    <source>
        <dbReference type="ARBA" id="ARBA00022670"/>
    </source>
</evidence>
<dbReference type="RefSeq" id="WP_106289036.1">
    <property type="nucleotide sequence ID" value="NZ_CAWNTC010000059.1"/>
</dbReference>
<accession>A0A2T1C2U0</accession>
<evidence type="ECO:0000256" key="6">
    <source>
        <dbReference type="RuleBase" id="RU003983"/>
    </source>
</evidence>
<evidence type="ECO:0000256" key="2">
    <source>
        <dbReference type="ARBA" id="ARBA00022723"/>
    </source>
</evidence>
<keyword evidence="2" id="KW-0479">Metal-binding</keyword>
<name>A0A2T1C2U0_9CYAN</name>
<comment type="caution">
    <text evidence="8">The sequence shown here is derived from an EMBL/GenBank/DDBJ whole genome shotgun (WGS) entry which is preliminary data.</text>
</comment>
<comment type="cofactor">
    <cofactor evidence="6">
        <name>Zn(2+)</name>
        <dbReference type="ChEBI" id="CHEBI:29105"/>
    </cofactor>
    <text evidence="6">Binds 1 zinc ion per subunit.</text>
</comment>
<dbReference type="GO" id="GO:0016020">
    <property type="term" value="C:membrane"/>
    <property type="evidence" value="ECO:0007669"/>
    <property type="project" value="TreeGrafter"/>
</dbReference>
<evidence type="ECO:0000256" key="5">
    <source>
        <dbReference type="ARBA" id="ARBA00023049"/>
    </source>
</evidence>
<dbReference type="GO" id="GO:0051603">
    <property type="term" value="P:proteolysis involved in protein catabolic process"/>
    <property type="evidence" value="ECO:0007669"/>
    <property type="project" value="TreeGrafter"/>
</dbReference>
<organism evidence="8 9">
    <name type="scientific">Merismopedia glauca CCAP 1448/3</name>
    <dbReference type="NCBI Taxonomy" id="1296344"/>
    <lineage>
        <taxon>Bacteria</taxon>
        <taxon>Bacillati</taxon>
        <taxon>Cyanobacteriota</taxon>
        <taxon>Cyanophyceae</taxon>
        <taxon>Synechococcales</taxon>
        <taxon>Merismopediaceae</taxon>
        <taxon>Merismopedia</taxon>
    </lineage>
</organism>
<dbReference type="PANTHER" id="PTHR22726:SF1">
    <property type="entry name" value="METALLOENDOPEPTIDASE OMA1, MITOCHONDRIAL"/>
    <property type="match status" value="1"/>
</dbReference>
<dbReference type="AlphaFoldDB" id="A0A2T1C2U0"/>
<protein>
    <submittedName>
        <fullName evidence="8">Peptidase</fullName>
    </submittedName>
</protein>
<reference evidence="8 9" key="2">
    <citation type="submission" date="2018-03" db="EMBL/GenBank/DDBJ databases">
        <title>The ancient ancestry and fast evolution of plastids.</title>
        <authorList>
            <person name="Moore K.R."/>
            <person name="Magnabosco C."/>
            <person name="Momper L."/>
            <person name="Gold D.A."/>
            <person name="Bosak T."/>
            <person name="Fournier G.P."/>
        </authorList>
    </citation>
    <scope>NUCLEOTIDE SEQUENCE [LARGE SCALE GENOMIC DNA]</scope>
    <source>
        <strain evidence="8 9">CCAP 1448/3</strain>
    </source>
</reference>
<dbReference type="GO" id="GO:0046872">
    <property type="term" value="F:metal ion binding"/>
    <property type="evidence" value="ECO:0007669"/>
    <property type="project" value="UniProtKB-KW"/>
</dbReference>
<dbReference type="CDD" id="cd07333">
    <property type="entry name" value="M48C_bepA_like"/>
    <property type="match status" value="1"/>
</dbReference>
<evidence type="ECO:0000313" key="9">
    <source>
        <dbReference type="Proteomes" id="UP000238762"/>
    </source>
</evidence>
<dbReference type="PANTHER" id="PTHR22726">
    <property type="entry name" value="METALLOENDOPEPTIDASE OMA1"/>
    <property type="match status" value="1"/>
</dbReference>
<gene>
    <name evidence="8" type="ORF">C7B64_12740</name>
</gene>
<evidence type="ECO:0000313" key="8">
    <source>
        <dbReference type="EMBL" id="PSB02524.1"/>
    </source>
</evidence>
<sequence length="281" mass="30991">MKFHLRTKVRRWFYPLLSLLVMWGVIVGTPQISQAIPLRQLLPGAVQFLQFSSISDKQEIQLGGQINKQLVNGDVRLYRNSELNRYINGIGQRLARKSDRPNLDYTFQVVDDSAINAFATMGGYVYIHTGTIAAADNEAQLASVIAHEIGHIGGRHSIKQMKQALLAQGVTQILGVDSNKAVQIGVELALKRPHSRRDEYDADVRGLKTLKRTGYAPSGMVGFMKKLLNSGGGTPTFLSTHPGTQDRIEALQENISSTEANRGSGLDNAAYKSRIRSFINS</sequence>
<keyword evidence="1 6" id="KW-0645">Protease</keyword>
<evidence type="ECO:0000256" key="3">
    <source>
        <dbReference type="ARBA" id="ARBA00022801"/>
    </source>
</evidence>
<proteinExistence type="inferred from homology"/>
<dbReference type="Gene3D" id="3.30.2010.10">
    <property type="entry name" value="Metalloproteases ('zincins'), catalytic domain"/>
    <property type="match status" value="1"/>
</dbReference>
<feature type="domain" description="Peptidase M48" evidence="7">
    <location>
        <begin position="84"/>
        <end position="253"/>
    </location>
</feature>
<dbReference type="EMBL" id="PVWJ01000057">
    <property type="protein sequence ID" value="PSB02524.1"/>
    <property type="molecule type" value="Genomic_DNA"/>
</dbReference>
<dbReference type="InterPro" id="IPR051156">
    <property type="entry name" value="Mito/Outer_Membr_Metalloprot"/>
</dbReference>
<evidence type="ECO:0000259" key="7">
    <source>
        <dbReference type="Pfam" id="PF01435"/>
    </source>
</evidence>
<dbReference type="Proteomes" id="UP000238762">
    <property type="component" value="Unassembled WGS sequence"/>
</dbReference>
<dbReference type="Pfam" id="PF01435">
    <property type="entry name" value="Peptidase_M48"/>
    <property type="match status" value="1"/>
</dbReference>
<dbReference type="OrthoDB" id="9810445at2"/>
<dbReference type="InterPro" id="IPR001915">
    <property type="entry name" value="Peptidase_M48"/>
</dbReference>
<keyword evidence="5 6" id="KW-0482">Metalloprotease</keyword>
<reference evidence="8 9" key="1">
    <citation type="submission" date="2018-02" db="EMBL/GenBank/DDBJ databases">
        <authorList>
            <person name="Cohen D.B."/>
            <person name="Kent A.D."/>
        </authorList>
    </citation>
    <scope>NUCLEOTIDE SEQUENCE [LARGE SCALE GENOMIC DNA]</scope>
    <source>
        <strain evidence="8 9">CCAP 1448/3</strain>
    </source>
</reference>
<dbReference type="GO" id="GO:0004222">
    <property type="term" value="F:metalloendopeptidase activity"/>
    <property type="evidence" value="ECO:0007669"/>
    <property type="project" value="InterPro"/>
</dbReference>